<dbReference type="EMBL" id="SGKU01000046">
    <property type="protein sequence ID" value="NFA43707.1"/>
    <property type="molecule type" value="Genomic_DNA"/>
</dbReference>
<proteinExistence type="predicted"/>
<reference evidence="1 2" key="1">
    <citation type="submission" date="2019-02" db="EMBL/GenBank/DDBJ databases">
        <title>Genome sequencing of Clostridium botulinum clinical isolates.</title>
        <authorList>
            <person name="Brunt J."/>
            <person name="Van Vliet A.H.M."/>
            <person name="Stringer S.C."/>
            <person name="Grant K.A."/>
            <person name="Carter A.C."/>
            <person name="Peck M.W."/>
        </authorList>
    </citation>
    <scope>NUCLEOTIDE SEQUENCE [LARGE SCALE GENOMIC DNA]</scope>
    <source>
        <strain evidence="1 2">H113700579</strain>
    </source>
</reference>
<sequence>MQRVKTNILENVFAIENVDFIRARHNDEGNETIDYKLSASFAKKLASENLSKLDIKQYIDERLKEIEDKRINDGREVLQYFTKVILNWINGIRIINKIMRRK</sequence>
<accession>A0A6M0SRZ9</accession>
<comment type="caution">
    <text evidence="1">The sequence shown here is derived from an EMBL/GenBank/DDBJ whole genome shotgun (WGS) entry which is preliminary data.</text>
</comment>
<protein>
    <submittedName>
        <fullName evidence="1">Uncharacterized protein</fullName>
    </submittedName>
</protein>
<dbReference type="Pfam" id="PF03592">
    <property type="entry name" value="Terminase_2"/>
    <property type="match status" value="1"/>
</dbReference>
<dbReference type="InterPro" id="IPR005335">
    <property type="entry name" value="Terminase_ssu"/>
</dbReference>
<evidence type="ECO:0000313" key="1">
    <source>
        <dbReference type="EMBL" id="NFA43707.1"/>
    </source>
</evidence>
<dbReference type="Gene3D" id="6.10.140.2160">
    <property type="match status" value="1"/>
</dbReference>
<gene>
    <name evidence="1" type="ORF">EXM65_14345</name>
</gene>
<name>A0A6M0SRZ9_CLOBO</name>
<dbReference type="Proteomes" id="UP000472355">
    <property type="component" value="Unassembled WGS sequence"/>
</dbReference>
<dbReference type="GO" id="GO:0051276">
    <property type="term" value="P:chromosome organization"/>
    <property type="evidence" value="ECO:0007669"/>
    <property type="project" value="InterPro"/>
</dbReference>
<organism evidence="1 2">
    <name type="scientific">Clostridium botulinum</name>
    <dbReference type="NCBI Taxonomy" id="1491"/>
    <lineage>
        <taxon>Bacteria</taxon>
        <taxon>Bacillati</taxon>
        <taxon>Bacillota</taxon>
        <taxon>Clostridia</taxon>
        <taxon>Eubacteriales</taxon>
        <taxon>Clostridiaceae</taxon>
        <taxon>Clostridium</taxon>
    </lineage>
</organism>
<evidence type="ECO:0000313" key="2">
    <source>
        <dbReference type="Proteomes" id="UP000472355"/>
    </source>
</evidence>
<dbReference type="AlphaFoldDB" id="A0A6M0SRZ9"/>